<dbReference type="PATRIC" id="fig|1299326.3.peg.4093"/>
<accession>X7ZCG3</accession>
<dbReference type="AlphaFoldDB" id="X7ZCG3"/>
<sequence>MRFLVCRGATVSPCHQAPPAEVADPGVCPAPLRARLGGSS</sequence>
<gene>
    <name evidence="1" type="ORF">I545_4256</name>
</gene>
<comment type="caution">
    <text evidence="1">The sequence shown here is derived from an EMBL/GenBank/DDBJ whole genome shotgun (WGS) entry which is preliminary data.</text>
</comment>
<evidence type="ECO:0000313" key="2">
    <source>
        <dbReference type="Proteomes" id="UP000020561"/>
    </source>
</evidence>
<proteinExistence type="predicted"/>
<evidence type="ECO:0000313" key="1">
    <source>
        <dbReference type="EMBL" id="EUA16428.1"/>
    </source>
</evidence>
<name>X7ZCG3_MYCKA</name>
<protein>
    <submittedName>
        <fullName evidence="1">Uncharacterized protein</fullName>
    </submittedName>
</protein>
<dbReference type="EMBL" id="JAOA01000006">
    <property type="protein sequence ID" value="EUA16428.1"/>
    <property type="molecule type" value="Genomic_DNA"/>
</dbReference>
<organism evidence="1 2">
    <name type="scientific">Mycobacterium kansasii 662</name>
    <dbReference type="NCBI Taxonomy" id="1299326"/>
    <lineage>
        <taxon>Bacteria</taxon>
        <taxon>Bacillati</taxon>
        <taxon>Actinomycetota</taxon>
        <taxon>Actinomycetes</taxon>
        <taxon>Mycobacteriales</taxon>
        <taxon>Mycobacteriaceae</taxon>
        <taxon>Mycobacterium</taxon>
    </lineage>
</organism>
<dbReference type="Proteomes" id="UP000020561">
    <property type="component" value="Unassembled WGS sequence"/>
</dbReference>
<reference evidence="1 2" key="1">
    <citation type="submission" date="2013-12" db="EMBL/GenBank/DDBJ databases">
        <authorList>
            <person name="Brown-Elliot B."/>
            <person name="Wallace R."/>
            <person name="Lenaerts A."/>
            <person name="Ordway D."/>
            <person name="DeGroote M.A."/>
            <person name="Parker T."/>
            <person name="Sizemore C."/>
            <person name="Tallon L.J."/>
            <person name="Sadzewicz L.K."/>
            <person name="Sengamalay N."/>
            <person name="Fraser C.M."/>
            <person name="Hine E."/>
            <person name="Shefchek K.A."/>
            <person name="Das S.P."/>
            <person name="Tettelin H."/>
        </authorList>
    </citation>
    <scope>NUCLEOTIDE SEQUENCE [LARGE SCALE GENOMIC DNA]</scope>
    <source>
        <strain evidence="1 2">662</strain>
    </source>
</reference>